<dbReference type="AlphaFoldDB" id="M0P2S7"/>
<keyword evidence="6" id="KW-1185">Reference proteome</keyword>
<gene>
    <name evidence="5" type="ORF">C469_00981</name>
</gene>
<dbReference type="STRING" id="1227482.C469_00981"/>
<dbReference type="Pfam" id="PF00248">
    <property type="entry name" value="Aldo_ket_red"/>
    <property type="match status" value="1"/>
</dbReference>
<dbReference type="PANTHER" id="PTHR43827:SF3">
    <property type="entry name" value="NADP-DEPENDENT OXIDOREDUCTASE DOMAIN-CONTAINING PROTEIN"/>
    <property type="match status" value="1"/>
</dbReference>
<dbReference type="Gene3D" id="3.20.20.100">
    <property type="entry name" value="NADP-dependent oxidoreductase domain"/>
    <property type="match status" value="1"/>
</dbReference>
<proteinExistence type="inferred from homology"/>
<protein>
    <submittedName>
        <fullName evidence="5">Aldo/keto reductase</fullName>
    </submittedName>
</protein>
<dbReference type="PRINTS" id="PR00069">
    <property type="entry name" value="ALDKETRDTASE"/>
</dbReference>
<dbReference type="FunFam" id="3.20.20.100:FF:000002">
    <property type="entry name" value="2,5-diketo-D-gluconic acid reductase A"/>
    <property type="match status" value="1"/>
</dbReference>
<keyword evidence="3" id="KW-0560">Oxidoreductase</keyword>
<comment type="similarity">
    <text evidence="1">Belongs to the aldo/keto reductase family.</text>
</comment>
<dbReference type="InterPro" id="IPR020471">
    <property type="entry name" value="AKR"/>
</dbReference>
<dbReference type="EMBL" id="AOJG01000002">
    <property type="protein sequence ID" value="EMA64457.1"/>
    <property type="molecule type" value="Genomic_DNA"/>
</dbReference>
<name>M0P2S7_9EURY</name>
<dbReference type="SUPFAM" id="SSF51430">
    <property type="entry name" value="NAD(P)-linked oxidoreductase"/>
    <property type="match status" value="1"/>
</dbReference>
<dbReference type="Proteomes" id="UP000011650">
    <property type="component" value="Unassembled WGS sequence"/>
</dbReference>
<dbReference type="PANTHER" id="PTHR43827">
    <property type="entry name" value="2,5-DIKETO-D-GLUCONIC ACID REDUCTASE"/>
    <property type="match status" value="1"/>
</dbReference>
<sequence length="302" mass="33488">MKGETVAEPVNELDGKLTAVPPIGLGTYRTGGYKCYNAVSEALEVGYRHVDTAMAYENEAVVGRAIETSPVDREDVFVTTKVKGYADFLDRERLTEAVEGSLERLGMDRIDLVLLHWWNSDGDMEEVFGAFSDLAEDGKITHVGVSNFSTEQLARAIDASEVPIATNQVQYNPYFHQDEMLAFCREHGVLLTAYSPLAAGTVVGDETLSRIGERYGKSTAQVALRWLVQQDGVVTIPKTTNSDRLRENLDLFDFELTSGEMERIHDLEGPLSFRLTNDRGAVTRFRSAVGPYVPKAVRDMIP</sequence>
<feature type="domain" description="NADP-dependent oxidoreductase" evidence="4">
    <location>
        <begin position="22"/>
        <end position="267"/>
    </location>
</feature>
<evidence type="ECO:0000259" key="4">
    <source>
        <dbReference type="Pfam" id="PF00248"/>
    </source>
</evidence>
<keyword evidence="2" id="KW-0521">NADP</keyword>
<evidence type="ECO:0000256" key="3">
    <source>
        <dbReference type="ARBA" id="ARBA00023002"/>
    </source>
</evidence>
<evidence type="ECO:0000256" key="2">
    <source>
        <dbReference type="ARBA" id="ARBA00022857"/>
    </source>
</evidence>
<dbReference type="OrthoDB" id="275427at2157"/>
<comment type="caution">
    <text evidence="5">The sequence shown here is derived from an EMBL/GenBank/DDBJ whole genome shotgun (WGS) entry which is preliminary data.</text>
</comment>
<organism evidence="5 6">
    <name type="scientific">Halorubrum lipolyticum DSM 21995</name>
    <dbReference type="NCBI Taxonomy" id="1227482"/>
    <lineage>
        <taxon>Archaea</taxon>
        <taxon>Methanobacteriati</taxon>
        <taxon>Methanobacteriota</taxon>
        <taxon>Stenosarchaea group</taxon>
        <taxon>Halobacteria</taxon>
        <taxon>Halobacteriales</taxon>
        <taxon>Haloferacaceae</taxon>
        <taxon>Halorubrum</taxon>
    </lineage>
</organism>
<reference evidence="5 6" key="1">
    <citation type="journal article" date="2014" name="PLoS Genet.">
        <title>Phylogenetically driven sequencing of extremely halophilic archaea reveals strategies for static and dynamic osmo-response.</title>
        <authorList>
            <person name="Becker E.A."/>
            <person name="Seitzer P.M."/>
            <person name="Tritt A."/>
            <person name="Larsen D."/>
            <person name="Krusor M."/>
            <person name="Yao A.I."/>
            <person name="Wu D."/>
            <person name="Madern D."/>
            <person name="Eisen J.A."/>
            <person name="Darling A.E."/>
            <person name="Facciotti M.T."/>
        </authorList>
    </citation>
    <scope>NUCLEOTIDE SEQUENCE [LARGE SCALE GENOMIC DNA]</scope>
    <source>
        <strain evidence="5 6">DSM 21995</strain>
    </source>
</reference>
<dbReference type="PIRSF" id="PIRSF000097">
    <property type="entry name" value="AKR"/>
    <property type="match status" value="1"/>
</dbReference>
<evidence type="ECO:0000313" key="5">
    <source>
        <dbReference type="EMBL" id="EMA64457.1"/>
    </source>
</evidence>
<evidence type="ECO:0000256" key="1">
    <source>
        <dbReference type="ARBA" id="ARBA00007905"/>
    </source>
</evidence>
<dbReference type="InterPro" id="IPR036812">
    <property type="entry name" value="NAD(P)_OxRdtase_dom_sf"/>
</dbReference>
<dbReference type="PROSITE" id="PS00063">
    <property type="entry name" value="ALDOKETO_REDUCTASE_3"/>
    <property type="match status" value="1"/>
</dbReference>
<dbReference type="PATRIC" id="fig|1227482.3.peg.198"/>
<dbReference type="InterPro" id="IPR018170">
    <property type="entry name" value="Aldo/ket_reductase_CS"/>
</dbReference>
<dbReference type="GO" id="GO:0016616">
    <property type="term" value="F:oxidoreductase activity, acting on the CH-OH group of donors, NAD or NADP as acceptor"/>
    <property type="evidence" value="ECO:0007669"/>
    <property type="project" value="UniProtKB-ARBA"/>
</dbReference>
<dbReference type="RefSeq" id="WP_008003027.1">
    <property type="nucleotide sequence ID" value="NZ_AOJG01000002.1"/>
</dbReference>
<dbReference type="InterPro" id="IPR023210">
    <property type="entry name" value="NADP_OxRdtase_dom"/>
</dbReference>
<dbReference type="PROSITE" id="PS00798">
    <property type="entry name" value="ALDOKETO_REDUCTASE_1"/>
    <property type="match status" value="1"/>
</dbReference>
<evidence type="ECO:0000313" key="6">
    <source>
        <dbReference type="Proteomes" id="UP000011650"/>
    </source>
</evidence>
<accession>M0P2S7</accession>